<dbReference type="SUPFAM" id="SSF55729">
    <property type="entry name" value="Acyl-CoA N-acyltransferases (Nat)"/>
    <property type="match status" value="1"/>
</dbReference>
<gene>
    <name evidence="2" type="ORF">POJ06DRAFT_112595</name>
</gene>
<dbReference type="Pfam" id="PF00583">
    <property type="entry name" value="Acetyltransf_1"/>
    <property type="match status" value="1"/>
</dbReference>
<keyword evidence="3" id="KW-1185">Reference proteome</keyword>
<feature type="domain" description="N-acetyltransferase" evidence="1">
    <location>
        <begin position="107"/>
        <end position="172"/>
    </location>
</feature>
<dbReference type="AlphaFoldDB" id="A0AAD7VS26"/>
<protein>
    <recommendedName>
        <fullName evidence="1">N-acetyltransferase domain-containing protein</fullName>
    </recommendedName>
</protein>
<reference evidence="2" key="1">
    <citation type="submission" date="2023-03" db="EMBL/GenBank/DDBJ databases">
        <title>Near-Complete genome sequence of Lipomyces tetrasporous NRRL Y-64009, an oleaginous yeast capable of growing on lignocellulosic hydrolysates.</title>
        <authorList>
            <consortium name="Lawrence Berkeley National Laboratory"/>
            <person name="Jagtap S.S."/>
            <person name="Liu J.-J."/>
            <person name="Walukiewicz H.E."/>
            <person name="Pangilinan J."/>
            <person name="Lipzen A."/>
            <person name="Ahrendt S."/>
            <person name="Koriabine M."/>
            <person name="Cobaugh K."/>
            <person name="Salamov A."/>
            <person name="Yoshinaga Y."/>
            <person name="Ng V."/>
            <person name="Daum C."/>
            <person name="Grigoriev I.V."/>
            <person name="Slininger P.J."/>
            <person name="Dien B.S."/>
            <person name="Jin Y.-S."/>
            <person name="Rao C.V."/>
        </authorList>
    </citation>
    <scope>NUCLEOTIDE SEQUENCE</scope>
    <source>
        <strain evidence="2">NRRL Y-64009</strain>
    </source>
</reference>
<evidence type="ECO:0000313" key="3">
    <source>
        <dbReference type="Proteomes" id="UP001217417"/>
    </source>
</evidence>
<evidence type="ECO:0000259" key="1">
    <source>
        <dbReference type="Pfam" id="PF00583"/>
    </source>
</evidence>
<dbReference type="EMBL" id="JARPMG010000006">
    <property type="protein sequence ID" value="KAJ8099551.1"/>
    <property type="molecule type" value="Genomic_DNA"/>
</dbReference>
<sequence>MEKRSEIAKVVLIPWNPNSSEHRQRLYEQRVACGWRSDMIEKWRTLQIDGKMAIQWVVLSDDDPDRDNKLARHIIQFQSEKESILDSASLFGGKPRALPDTPRSFIPVGHISLDSENADRSLADRSQGLYCISTFYISRALQGNGLGRAAMDAVENMAANEPLCAKALALETIAREFTRDEKPWKAFGIPYPVVCRRLFSLESAFTDCCSKVTNQDWYERRGYDVYKRVEQIYEHPDLSGKTWVVPTVFMQKSVTQSDS</sequence>
<evidence type="ECO:0000313" key="2">
    <source>
        <dbReference type="EMBL" id="KAJ8099551.1"/>
    </source>
</evidence>
<dbReference type="InterPro" id="IPR000182">
    <property type="entry name" value="GNAT_dom"/>
</dbReference>
<dbReference type="GeneID" id="80879263"/>
<name>A0AAD7VS26_9ASCO</name>
<dbReference type="GO" id="GO:0016747">
    <property type="term" value="F:acyltransferase activity, transferring groups other than amino-acyl groups"/>
    <property type="evidence" value="ECO:0007669"/>
    <property type="project" value="InterPro"/>
</dbReference>
<dbReference type="InterPro" id="IPR016181">
    <property type="entry name" value="Acyl_CoA_acyltransferase"/>
</dbReference>
<comment type="caution">
    <text evidence="2">The sequence shown here is derived from an EMBL/GenBank/DDBJ whole genome shotgun (WGS) entry which is preliminary data.</text>
</comment>
<organism evidence="2 3">
    <name type="scientific">Lipomyces tetrasporus</name>
    <dbReference type="NCBI Taxonomy" id="54092"/>
    <lineage>
        <taxon>Eukaryota</taxon>
        <taxon>Fungi</taxon>
        <taxon>Dikarya</taxon>
        <taxon>Ascomycota</taxon>
        <taxon>Saccharomycotina</taxon>
        <taxon>Lipomycetes</taxon>
        <taxon>Lipomycetales</taxon>
        <taxon>Lipomycetaceae</taxon>
        <taxon>Lipomyces</taxon>
    </lineage>
</organism>
<dbReference type="Gene3D" id="3.40.630.30">
    <property type="match status" value="1"/>
</dbReference>
<accession>A0AAD7VS26</accession>
<proteinExistence type="predicted"/>
<dbReference type="Proteomes" id="UP001217417">
    <property type="component" value="Unassembled WGS sequence"/>
</dbReference>
<dbReference type="RefSeq" id="XP_056043001.1">
    <property type="nucleotide sequence ID" value="XM_056184097.1"/>
</dbReference>